<name>A0A931YDV9_9BACT</name>
<feature type="transmembrane region" description="Helical" evidence="1">
    <location>
        <begin position="34"/>
        <end position="60"/>
    </location>
</feature>
<dbReference type="Proteomes" id="UP000786662">
    <property type="component" value="Unassembled WGS sequence"/>
</dbReference>
<evidence type="ECO:0000313" key="4">
    <source>
        <dbReference type="Proteomes" id="UP000709672"/>
    </source>
</evidence>
<feature type="transmembrane region" description="Helical" evidence="1">
    <location>
        <begin position="100"/>
        <end position="120"/>
    </location>
</feature>
<proteinExistence type="predicted"/>
<keyword evidence="1" id="KW-1133">Transmembrane helix</keyword>
<comment type="caution">
    <text evidence="3">The sequence shown here is derived from an EMBL/GenBank/DDBJ whole genome shotgun (WGS) entry which is preliminary data.</text>
</comment>
<protein>
    <submittedName>
        <fullName evidence="3">Uncharacterized protein</fullName>
    </submittedName>
</protein>
<feature type="transmembrane region" description="Helical" evidence="1">
    <location>
        <begin position="72"/>
        <end position="94"/>
    </location>
</feature>
<gene>
    <name evidence="2" type="ORF">HYT38_02315</name>
    <name evidence="3" type="ORF">HYV66_02730</name>
</gene>
<reference evidence="3" key="1">
    <citation type="submission" date="2020-07" db="EMBL/GenBank/DDBJ databases">
        <title>Huge and variable diversity of episymbiotic CPR bacteria and DPANN archaea in groundwater ecosystems.</title>
        <authorList>
            <person name="He C.Y."/>
            <person name="Keren R."/>
            <person name="Whittaker M."/>
            <person name="Farag I.F."/>
            <person name="Doudna J."/>
            <person name="Cate J.H.D."/>
            <person name="Banfield J.F."/>
        </authorList>
    </citation>
    <scope>NUCLEOTIDE SEQUENCE</scope>
    <source>
        <strain evidence="2">NC_groundwater_191_Ag_S-0.1um_45_8</strain>
        <strain evidence="3">NC_groundwater_418_Ag_B-0.1um_45_10</strain>
    </source>
</reference>
<dbReference type="AlphaFoldDB" id="A0A931YDV9"/>
<evidence type="ECO:0000313" key="3">
    <source>
        <dbReference type="EMBL" id="MBI2466116.1"/>
    </source>
</evidence>
<dbReference type="EMBL" id="JACOYY010000067">
    <property type="protein sequence ID" value="MBI2052490.1"/>
    <property type="molecule type" value="Genomic_DNA"/>
</dbReference>
<sequence length="130" mass="15051">MDAKVLKLSLAAIFLISLASLGAIILFINPYKTGFFSLALFSVVLSMMLFGLFSGLGFWLRRKYVTPRNLDRILGMVLRQAMLIAILTATYLWLSHFRLFKVWTALIILFLIISMEYYFLARHQYTNSRE</sequence>
<evidence type="ECO:0000313" key="2">
    <source>
        <dbReference type="EMBL" id="MBI2052490.1"/>
    </source>
</evidence>
<evidence type="ECO:0000256" key="1">
    <source>
        <dbReference type="SAM" id="Phobius"/>
    </source>
</evidence>
<keyword evidence="1" id="KW-0472">Membrane</keyword>
<organism evidence="3 4">
    <name type="scientific">Candidatus Sungiibacteriota bacterium</name>
    <dbReference type="NCBI Taxonomy" id="2750080"/>
    <lineage>
        <taxon>Bacteria</taxon>
        <taxon>Candidatus Sungiibacteriota</taxon>
    </lineage>
</organism>
<dbReference type="EMBL" id="JACPHQ010000036">
    <property type="protein sequence ID" value="MBI2466116.1"/>
    <property type="molecule type" value="Genomic_DNA"/>
</dbReference>
<dbReference type="Proteomes" id="UP000709672">
    <property type="component" value="Unassembled WGS sequence"/>
</dbReference>
<keyword evidence="1" id="KW-0812">Transmembrane</keyword>
<accession>A0A931YDV9</accession>
<feature type="transmembrane region" description="Helical" evidence="1">
    <location>
        <begin position="7"/>
        <end position="28"/>
    </location>
</feature>